<accession>K0TGT1</accession>
<comment type="caution">
    <text evidence="2">The sequence shown here is derived from an EMBL/GenBank/DDBJ whole genome shotgun (WGS) entry which is preliminary data.</text>
</comment>
<dbReference type="AlphaFoldDB" id="K0TGT1"/>
<protein>
    <recommendedName>
        <fullName evidence="1">J domain-containing protein</fullName>
    </recommendedName>
</protein>
<dbReference type="Proteomes" id="UP000266841">
    <property type="component" value="Unassembled WGS sequence"/>
</dbReference>
<dbReference type="OrthoDB" id="1922282at2759"/>
<sequence length="151" mass="16733">MLTTKPIAAAIAGVSVVQRMSPSPGNFNSIRQTTTEQKSINPSPAITIAELELTDQQRANDIEFEKSISRQRHQLDQFLGHHSAVATPPLPVTNNPYILLGIPLHSDFDAARKAYLHMCKVYHPDRVVGPDCTDQEKKEANWDFSRINSGA</sequence>
<evidence type="ECO:0000313" key="2">
    <source>
        <dbReference type="EMBL" id="EJK76615.1"/>
    </source>
</evidence>
<organism evidence="2 3">
    <name type="scientific">Thalassiosira oceanica</name>
    <name type="common">Marine diatom</name>
    <dbReference type="NCBI Taxonomy" id="159749"/>
    <lineage>
        <taxon>Eukaryota</taxon>
        <taxon>Sar</taxon>
        <taxon>Stramenopiles</taxon>
        <taxon>Ochrophyta</taxon>
        <taxon>Bacillariophyta</taxon>
        <taxon>Coscinodiscophyceae</taxon>
        <taxon>Thalassiosirophycidae</taxon>
        <taxon>Thalassiosirales</taxon>
        <taxon>Thalassiosiraceae</taxon>
        <taxon>Thalassiosira</taxon>
    </lineage>
</organism>
<dbReference type="EMBL" id="AGNL01001936">
    <property type="protein sequence ID" value="EJK76615.1"/>
    <property type="molecule type" value="Genomic_DNA"/>
</dbReference>
<dbReference type="CDD" id="cd06257">
    <property type="entry name" value="DnaJ"/>
    <property type="match status" value="1"/>
</dbReference>
<name>K0TGT1_THAOC</name>
<proteinExistence type="predicted"/>
<keyword evidence="3" id="KW-1185">Reference proteome</keyword>
<dbReference type="Gene3D" id="1.10.287.110">
    <property type="entry name" value="DnaJ domain"/>
    <property type="match status" value="1"/>
</dbReference>
<dbReference type="PROSITE" id="PS50076">
    <property type="entry name" value="DNAJ_2"/>
    <property type="match status" value="1"/>
</dbReference>
<evidence type="ECO:0000259" key="1">
    <source>
        <dbReference type="PROSITE" id="PS50076"/>
    </source>
</evidence>
<dbReference type="InterPro" id="IPR036869">
    <property type="entry name" value="J_dom_sf"/>
</dbReference>
<dbReference type="InterPro" id="IPR001623">
    <property type="entry name" value="DnaJ_domain"/>
</dbReference>
<evidence type="ECO:0000313" key="3">
    <source>
        <dbReference type="Proteomes" id="UP000266841"/>
    </source>
</evidence>
<feature type="domain" description="J" evidence="1">
    <location>
        <begin position="95"/>
        <end position="151"/>
    </location>
</feature>
<dbReference type="SUPFAM" id="SSF46565">
    <property type="entry name" value="Chaperone J-domain"/>
    <property type="match status" value="1"/>
</dbReference>
<gene>
    <name evidence="2" type="ORF">THAOC_01612</name>
</gene>
<reference evidence="2 3" key="1">
    <citation type="journal article" date="2012" name="Genome Biol.">
        <title>Genome and low-iron response of an oceanic diatom adapted to chronic iron limitation.</title>
        <authorList>
            <person name="Lommer M."/>
            <person name="Specht M."/>
            <person name="Roy A.S."/>
            <person name="Kraemer L."/>
            <person name="Andreson R."/>
            <person name="Gutowska M.A."/>
            <person name="Wolf J."/>
            <person name="Bergner S.V."/>
            <person name="Schilhabel M.B."/>
            <person name="Klostermeier U.C."/>
            <person name="Beiko R.G."/>
            <person name="Rosenstiel P."/>
            <person name="Hippler M."/>
            <person name="Laroche J."/>
        </authorList>
    </citation>
    <scope>NUCLEOTIDE SEQUENCE [LARGE SCALE GENOMIC DNA]</scope>
    <source>
        <strain evidence="2 3">CCMP1005</strain>
    </source>
</reference>